<name>A0A2P8I5V3_SACCR</name>
<accession>A0A2P8I5V3</accession>
<dbReference type="AlphaFoldDB" id="A0A2P8I5V3"/>
<gene>
    <name evidence="2" type="ORF">B0I31_108279</name>
</gene>
<keyword evidence="3" id="KW-1185">Reference proteome</keyword>
<keyword evidence="1" id="KW-0812">Transmembrane</keyword>
<evidence type="ECO:0000313" key="3">
    <source>
        <dbReference type="Proteomes" id="UP000241118"/>
    </source>
</evidence>
<keyword evidence="1" id="KW-1133">Transmembrane helix</keyword>
<proteinExistence type="predicted"/>
<dbReference type="Proteomes" id="UP000241118">
    <property type="component" value="Unassembled WGS sequence"/>
</dbReference>
<evidence type="ECO:0000256" key="1">
    <source>
        <dbReference type="SAM" id="Phobius"/>
    </source>
</evidence>
<keyword evidence="1" id="KW-0472">Membrane</keyword>
<comment type="caution">
    <text evidence="2">The sequence shown here is derived from an EMBL/GenBank/DDBJ whole genome shotgun (WGS) entry which is preliminary data.</text>
</comment>
<reference evidence="2 3" key="1">
    <citation type="submission" date="2018-03" db="EMBL/GenBank/DDBJ databases">
        <title>Genomic Encyclopedia of Type Strains, Phase III (KMG-III): the genomes of soil and plant-associated and newly described type strains.</title>
        <authorList>
            <person name="Whitman W."/>
        </authorList>
    </citation>
    <scope>NUCLEOTIDE SEQUENCE [LARGE SCALE GENOMIC DNA]</scope>
    <source>
        <strain evidence="2 3">CGMCC 4.7097</strain>
    </source>
</reference>
<dbReference type="EMBL" id="PYAX01000008">
    <property type="protein sequence ID" value="PSL53832.1"/>
    <property type="molecule type" value="Genomic_DNA"/>
</dbReference>
<sequence>MTRRGMFYAYLLGVVVLLVIFSVIGLVGL</sequence>
<feature type="transmembrane region" description="Helical" evidence="1">
    <location>
        <begin position="7"/>
        <end position="27"/>
    </location>
</feature>
<organism evidence="2 3">
    <name type="scientific">Saccharothrix carnea</name>
    <dbReference type="NCBI Taxonomy" id="1280637"/>
    <lineage>
        <taxon>Bacteria</taxon>
        <taxon>Bacillati</taxon>
        <taxon>Actinomycetota</taxon>
        <taxon>Actinomycetes</taxon>
        <taxon>Pseudonocardiales</taxon>
        <taxon>Pseudonocardiaceae</taxon>
        <taxon>Saccharothrix</taxon>
    </lineage>
</organism>
<protein>
    <submittedName>
        <fullName evidence="2">Uncharacterized protein</fullName>
    </submittedName>
</protein>
<evidence type="ECO:0000313" key="2">
    <source>
        <dbReference type="EMBL" id="PSL53832.1"/>
    </source>
</evidence>